<accession>A0A077AVC4</accession>
<dbReference type="RefSeq" id="WP_038466221.1">
    <property type="nucleotide sequence ID" value="NZ_CP008941.1"/>
</dbReference>
<keyword evidence="3" id="KW-1185">Reference proteome</keyword>
<proteinExistence type="predicted"/>
<evidence type="ECO:0000313" key="2">
    <source>
        <dbReference type="EMBL" id="AIK97112.1"/>
    </source>
</evidence>
<organism evidence="2 3">
    <name type="scientific">Candidatus Odyssella acanthamoebae</name>
    <dbReference type="NCBI Taxonomy" id="91604"/>
    <lineage>
        <taxon>Bacteria</taxon>
        <taxon>Pseudomonadati</taxon>
        <taxon>Pseudomonadota</taxon>
        <taxon>Alphaproteobacteria</taxon>
        <taxon>Holosporales</taxon>
        <taxon>Candidatus Paracaedibacteraceae</taxon>
        <taxon>Candidatus Odyssella</taxon>
    </lineage>
</organism>
<name>A0A077AVC4_9PROT</name>
<dbReference type="AlphaFoldDB" id="A0A077AVC4"/>
<dbReference type="OrthoDB" id="4315389at2"/>
<protein>
    <recommendedName>
        <fullName evidence="4">Transposase</fullName>
    </recommendedName>
</protein>
<evidence type="ECO:0000256" key="1">
    <source>
        <dbReference type="SAM" id="Phobius"/>
    </source>
</evidence>
<feature type="transmembrane region" description="Helical" evidence="1">
    <location>
        <begin position="52"/>
        <end position="69"/>
    </location>
</feature>
<dbReference type="HOGENOM" id="CLU_2680868_0_0_5"/>
<keyword evidence="1" id="KW-0472">Membrane</keyword>
<sequence>MLQDRGLSVTYQTIRNWCQIWGPVYARGICQKRGSVFKGKWHIDEVKVKGDVFWICLAIGMILLIYTLLQPLLL</sequence>
<dbReference type="Proteomes" id="UP000028926">
    <property type="component" value="Chromosome"/>
</dbReference>
<reference evidence="2 3" key="1">
    <citation type="submission" date="2014-07" db="EMBL/GenBank/DDBJ databases">
        <title>Comparative genomic insights into amoeba endosymbionts belonging to the families of Holosporaceae and Candidatus Midichloriaceae within Rickettsiales.</title>
        <authorList>
            <person name="Wang Z."/>
            <person name="Wu M."/>
        </authorList>
    </citation>
    <scope>NUCLEOTIDE SEQUENCE [LARGE SCALE GENOMIC DNA]</scope>
    <source>
        <strain evidence="2">PRA3</strain>
    </source>
</reference>
<gene>
    <name evidence="2" type="ORF">ID47_10835</name>
</gene>
<evidence type="ECO:0000313" key="3">
    <source>
        <dbReference type="Proteomes" id="UP000028926"/>
    </source>
</evidence>
<keyword evidence="1" id="KW-1133">Transmembrane helix</keyword>
<evidence type="ECO:0008006" key="4">
    <source>
        <dbReference type="Google" id="ProtNLM"/>
    </source>
</evidence>
<keyword evidence="1" id="KW-0812">Transmembrane</keyword>
<dbReference type="EMBL" id="CP008941">
    <property type="protein sequence ID" value="AIK97112.1"/>
    <property type="molecule type" value="Genomic_DNA"/>
</dbReference>
<dbReference type="KEGG" id="paca:ID47_10835"/>